<name>A0ABP1CPX2_9APHY</name>
<keyword evidence="2" id="KW-1185">Reference proteome</keyword>
<proteinExistence type="predicted"/>
<evidence type="ECO:0000313" key="1">
    <source>
        <dbReference type="EMBL" id="CAL1697756.1"/>
    </source>
</evidence>
<reference evidence="2" key="1">
    <citation type="submission" date="2024-04" db="EMBL/GenBank/DDBJ databases">
        <authorList>
            <person name="Shaw F."/>
            <person name="Minotto A."/>
        </authorList>
    </citation>
    <scope>NUCLEOTIDE SEQUENCE [LARGE SCALE GENOMIC DNA]</scope>
</reference>
<gene>
    <name evidence="1" type="ORF">GFSPODELE1_LOCUS1837</name>
</gene>
<accession>A0ABP1CPX2</accession>
<protein>
    <submittedName>
        <fullName evidence="1">Uncharacterized protein</fullName>
    </submittedName>
</protein>
<organism evidence="1 2">
    <name type="scientific">Somion occarium</name>
    <dbReference type="NCBI Taxonomy" id="3059160"/>
    <lineage>
        <taxon>Eukaryota</taxon>
        <taxon>Fungi</taxon>
        <taxon>Dikarya</taxon>
        <taxon>Basidiomycota</taxon>
        <taxon>Agaricomycotina</taxon>
        <taxon>Agaricomycetes</taxon>
        <taxon>Polyporales</taxon>
        <taxon>Cerrenaceae</taxon>
        <taxon>Somion</taxon>
    </lineage>
</organism>
<evidence type="ECO:0000313" key="2">
    <source>
        <dbReference type="Proteomes" id="UP001497453"/>
    </source>
</evidence>
<sequence>MIIITSHSYRLACTKCPKCSCKVLSRLSECSHEVLHTVRYAMHYLPGSLCLSEFSPHPRATTRLFPLIPSNDTFWEENTVAIWRISTVLSQSQYLLVAPCPYDSRVWLRLPTVPKGCRVHTMHASA</sequence>
<dbReference type="EMBL" id="OZ037953">
    <property type="protein sequence ID" value="CAL1697756.1"/>
    <property type="molecule type" value="Genomic_DNA"/>
</dbReference>
<dbReference type="Proteomes" id="UP001497453">
    <property type="component" value="Chromosome 10"/>
</dbReference>